<reference evidence="1" key="1">
    <citation type="submission" date="2021-03" db="EMBL/GenBank/DDBJ databases">
        <authorList>
            <consortium name="DOE Joint Genome Institute"/>
            <person name="Ahrendt S."/>
            <person name="Looney B.P."/>
            <person name="Miyauchi S."/>
            <person name="Morin E."/>
            <person name="Drula E."/>
            <person name="Courty P.E."/>
            <person name="Chicoki N."/>
            <person name="Fauchery L."/>
            <person name="Kohler A."/>
            <person name="Kuo A."/>
            <person name="Labutti K."/>
            <person name="Pangilinan J."/>
            <person name="Lipzen A."/>
            <person name="Riley R."/>
            <person name="Andreopoulos W."/>
            <person name="He G."/>
            <person name="Johnson J."/>
            <person name="Barry K.W."/>
            <person name="Grigoriev I.V."/>
            <person name="Nagy L."/>
            <person name="Hibbett D."/>
            <person name="Henrissat B."/>
            <person name="Matheny P.B."/>
            <person name="Labbe J."/>
            <person name="Martin F."/>
        </authorList>
    </citation>
    <scope>NUCLEOTIDE SEQUENCE</scope>
    <source>
        <strain evidence="1">HHB10654</strain>
    </source>
</reference>
<proteinExistence type="predicted"/>
<gene>
    <name evidence="1" type="ORF">BV25DRAFT_1842561</name>
</gene>
<name>A0ACB8SHR2_9AGAM</name>
<keyword evidence="2" id="KW-1185">Reference proteome</keyword>
<organism evidence="1 2">
    <name type="scientific">Artomyces pyxidatus</name>
    <dbReference type="NCBI Taxonomy" id="48021"/>
    <lineage>
        <taxon>Eukaryota</taxon>
        <taxon>Fungi</taxon>
        <taxon>Dikarya</taxon>
        <taxon>Basidiomycota</taxon>
        <taxon>Agaricomycotina</taxon>
        <taxon>Agaricomycetes</taxon>
        <taxon>Russulales</taxon>
        <taxon>Auriscalpiaceae</taxon>
        <taxon>Artomyces</taxon>
    </lineage>
</organism>
<evidence type="ECO:0000313" key="2">
    <source>
        <dbReference type="Proteomes" id="UP000814140"/>
    </source>
</evidence>
<reference evidence="1" key="2">
    <citation type="journal article" date="2022" name="New Phytol.">
        <title>Evolutionary transition to the ectomycorrhizal habit in the genomes of a hyperdiverse lineage of mushroom-forming fungi.</title>
        <authorList>
            <person name="Looney B."/>
            <person name="Miyauchi S."/>
            <person name="Morin E."/>
            <person name="Drula E."/>
            <person name="Courty P.E."/>
            <person name="Kohler A."/>
            <person name="Kuo A."/>
            <person name="LaButti K."/>
            <person name="Pangilinan J."/>
            <person name="Lipzen A."/>
            <person name="Riley R."/>
            <person name="Andreopoulos W."/>
            <person name="He G."/>
            <person name="Johnson J."/>
            <person name="Nolan M."/>
            <person name="Tritt A."/>
            <person name="Barry K.W."/>
            <person name="Grigoriev I.V."/>
            <person name="Nagy L.G."/>
            <person name="Hibbett D."/>
            <person name="Henrissat B."/>
            <person name="Matheny P.B."/>
            <person name="Labbe J."/>
            <person name="Martin F.M."/>
        </authorList>
    </citation>
    <scope>NUCLEOTIDE SEQUENCE</scope>
    <source>
        <strain evidence="1">HHB10654</strain>
    </source>
</reference>
<accession>A0ACB8SHR2</accession>
<dbReference type="EMBL" id="MU277272">
    <property type="protein sequence ID" value="KAI0056074.1"/>
    <property type="molecule type" value="Genomic_DNA"/>
</dbReference>
<sequence>MESAVDSTNVAGHRGRKRANTANAPEAAAKKSKTTAGATTGKANASKSKGNTRGKKAAAASEEDEAELASSQQAAARRQQAKPRKNPPNKVRDEEAASDSHSQTDPELITDDGGQDGAPSSDDEVENDEDWFDVEGGVGEGAKGKKIGKAAIDKYEAAIPTFDEDEPQPDMQLKEYEAEMSGDGGDMKEVEASHDGRRERQGQGDVRQAAAPQSKRRPAERAMLPESGNESAEDLGPAEDLAPRPTRPKARAIFGVTAASKTKGPFADRFLTPQPPSRRLAAAVSSWLAGAAVSRRVAGAVSSGFIVSSWFVGATVWRGLVGGHSTAISRGLAGGLASAVSRGLAGAVSSGFIVSSCGLAGAVSSGLAGAVSSGFIVSSWFAGAAVSSWFAGTTVWRGLAGGHSTAISRGLADGLASAVSRGLAGAVVSPRLAGAISSRAPPARVPPRGGHDGKYQRDVGSEKLQRDDWRGVVGAGEADNGEGANYNFHDIDYDEEDEDEEDEDDGFDDDGFGRGRRGHSDREEDVKPDVSKLNEVGPSGWERYTELNVSEGGKMMGMAHQKSARVKRVLRDAGTRQVQLILCWEHPMPPVTIRDDICRRALITAAEELEETRIHERLVNDSSYASAMAQLSGVQLPQRMSAFRKRCRARAQEGISRHYNFEAFGRDGLTVAITELVDPLDDYLYIFPGSHVKKQYKTEEPFCHPAIISHLRNTFFGSQPVIRFPDHMYVLEEWGEDEPELPAPMVAFSATTVCAGLKDYQTGTYRPVDFKASDKQGERGFYDIYLDHIRTLKGIAQSNPQGYHDLMCYLWHAASGLIADGADTSTGRQHGNGTVNKKIKMNKVGQSLKLRRG</sequence>
<comment type="caution">
    <text evidence="1">The sequence shown here is derived from an EMBL/GenBank/DDBJ whole genome shotgun (WGS) entry which is preliminary data.</text>
</comment>
<evidence type="ECO:0000313" key="1">
    <source>
        <dbReference type="EMBL" id="KAI0056074.1"/>
    </source>
</evidence>
<protein>
    <submittedName>
        <fullName evidence="1">Uncharacterized protein</fullName>
    </submittedName>
</protein>
<dbReference type="Proteomes" id="UP000814140">
    <property type="component" value="Unassembled WGS sequence"/>
</dbReference>